<dbReference type="EMBL" id="DTHV01000153">
    <property type="protein sequence ID" value="HGW60795.1"/>
    <property type="molecule type" value="Genomic_DNA"/>
</dbReference>
<dbReference type="GO" id="GO:0005737">
    <property type="term" value="C:cytoplasm"/>
    <property type="evidence" value="ECO:0007669"/>
    <property type="project" value="UniProtKB-SubCell"/>
</dbReference>
<evidence type="ECO:0000313" key="15">
    <source>
        <dbReference type="EMBL" id="HGW60795.1"/>
    </source>
</evidence>
<dbReference type="PROSITE" id="PS51188">
    <property type="entry name" value="ZF_CR"/>
    <property type="match status" value="1"/>
</dbReference>
<dbReference type="GO" id="GO:0006260">
    <property type="term" value="P:DNA replication"/>
    <property type="evidence" value="ECO:0007669"/>
    <property type="project" value="UniProtKB-KW"/>
</dbReference>
<keyword evidence="5 11" id="KW-0862">Zinc</keyword>
<dbReference type="InterPro" id="IPR012724">
    <property type="entry name" value="DnaJ"/>
</dbReference>
<feature type="repeat" description="CXXCXGXG motif" evidence="11">
    <location>
        <begin position="150"/>
        <end position="157"/>
    </location>
</feature>
<comment type="subcellular location">
    <subcellularLocation>
        <location evidence="11">Cytoplasm</location>
    </subcellularLocation>
</comment>
<feature type="binding site" evidence="11">
    <location>
        <position position="170"/>
    </location>
    <ligand>
        <name>Zn(2+)</name>
        <dbReference type="ChEBI" id="CHEBI:29105"/>
        <label>2</label>
    </ligand>
</feature>
<dbReference type="InterPro" id="IPR001305">
    <property type="entry name" value="HSP_DnaJ_Cys-rich_dom"/>
</dbReference>
<feature type="domain" description="J" evidence="13">
    <location>
        <begin position="5"/>
        <end position="70"/>
    </location>
</feature>
<dbReference type="NCBIfam" id="NF008035">
    <property type="entry name" value="PRK10767.1"/>
    <property type="match status" value="1"/>
</dbReference>
<dbReference type="GO" id="GO:0005524">
    <property type="term" value="F:ATP binding"/>
    <property type="evidence" value="ECO:0007669"/>
    <property type="project" value="InterPro"/>
</dbReference>
<evidence type="ECO:0000256" key="5">
    <source>
        <dbReference type="ARBA" id="ARBA00022833"/>
    </source>
</evidence>
<dbReference type="PANTHER" id="PTHR43096:SF52">
    <property type="entry name" value="DNAJ HOMOLOG 1, MITOCHONDRIAL-RELATED"/>
    <property type="match status" value="1"/>
</dbReference>
<reference evidence="15" key="1">
    <citation type="journal article" date="2020" name="mSystems">
        <title>Genome- and Community-Level Interaction Insights into Carbon Utilization and Element Cycling Functions of Hydrothermarchaeota in Hydrothermal Sediment.</title>
        <authorList>
            <person name="Zhou Z."/>
            <person name="Liu Y."/>
            <person name="Xu W."/>
            <person name="Pan J."/>
            <person name="Luo Z.H."/>
            <person name="Li M."/>
        </authorList>
    </citation>
    <scope>NUCLEOTIDE SEQUENCE [LARGE SCALE GENOMIC DNA]</scope>
    <source>
        <strain evidence="15">SpSt-794</strain>
    </source>
</reference>
<dbReference type="SUPFAM" id="SSF49493">
    <property type="entry name" value="HSP40/DnaJ peptide-binding domain"/>
    <property type="match status" value="2"/>
</dbReference>
<evidence type="ECO:0000256" key="12">
    <source>
        <dbReference type="PROSITE-ProRule" id="PRU00546"/>
    </source>
</evidence>
<dbReference type="FunFam" id="2.10.230.10:FF:000002">
    <property type="entry name" value="Molecular chaperone DnaJ"/>
    <property type="match status" value="1"/>
</dbReference>
<sequence length="363" mass="40590">MANKDYYEILGVSRNATQEEIKKRYRELVMKYHPDLHKDDPEAAKKMAEINEAYEVLSDPEKRAQYDRFGTVGVGGGFESSGPSYGFGEDLFSDINEILRNFGFGGFDFGTRTEEQKRQGEDIEVEIKLSFRDAVLGKTIEIPIRKKDVCPVCHGTGAEPGSGLTTCPTCHGTGVVEKRQRTPFGEFIVQTTCPTCHGTGKVIKEKCHFCGGTGVVETTTQVKVTVPPGTEDGTVIRYRGYGNAGYNGGYAGDLYVRVRVEKDPRFIKEGNRIYYILHIGVAEAVLGTKRTIPLIEGGEEVIEIPGGTQYGSEFRVKRKFGVRRMPYDYFVKVIIDIPTTLSSEEAFYYEKLKEIYEAKNRKG</sequence>
<evidence type="ECO:0000256" key="7">
    <source>
        <dbReference type="ARBA" id="ARBA00023186"/>
    </source>
</evidence>
<dbReference type="InterPro" id="IPR001623">
    <property type="entry name" value="DnaJ_domain"/>
</dbReference>
<dbReference type="HAMAP" id="MF_01152">
    <property type="entry name" value="DnaJ"/>
    <property type="match status" value="1"/>
</dbReference>
<keyword evidence="3 11" id="KW-0677">Repeat</keyword>
<dbReference type="GO" id="GO:0009408">
    <property type="term" value="P:response to heat"/>
    <property type="evidence" value="ECO:0007669"/>
    <property type="project" value="InterPro"/>
</dbReference>
<keyword evidence="4 11" id="KW-0863">Zinc-finger</keyword>
<dbReference type="NCBIfam" id="TIGR02349">
    <property type="entry name" value="DnaJ_bact"/>
    <property type="match status" value="1"/>
</dbReference>
<dbReference type="Gene3D" id="6.20.20.10">
    <property type="match status" value="2"/>
</dbReference>
<dbReference type="CDD" id="cd10719">
    <property type="entry name" value="DnaJ_zf"/>
    <property type="match status" value="1"/>
</dbReference>
<dbReference type="Pfam" id="PF01556">
    <property type="entry name" value="DnaJ_C"/>
    <property type="match status" value="1"/>
</dbReference>
<evidence type="ECO:0000256" key="1">
    <source>
        <dbReference type="ARBA" id="ARBA00022705"/>
    </source>
</evidence>
<feature type="repeat" description="CXXCXGXG motif" evidence="11">
    <location>
        <begin position="207"/>
        <end position="214"/>
    </location>
</feature>
<comment type="subunit">
    <text evidence="11">Homodimer.</text>
</comment>
<dbReference type="InterPro" id="IPR036410">
    <property type="entry name" value="HSP_DnaJ_Cys-rich_dom_sf"/>
</dbReference>
<keyword evidence="7 11" id="KW-0143">Chaperone</keyword>
<keyword evidence="1 11" id="KW-0235">DNA replication</keyword>
<evidence type="ECO:0000256" key="8">
    <source>
        <dbReference type="ARBA" id="ARBA00053423"/>
    </source>
</evidence>
<protein>
    <recommendedName>
        <fullName evidence="10 11">Chaperone protein DnaJ</fullName>
    </recommendedName>
</protein>
<accession>A0A7C4Y169</accession>
<dbReference type="PROSITE" id="PS50076">
    <property type="entry name" value="DNAJ_2"/>
    <property type="match status" value="1"/>
</dbReference>
<dbReference type="SMART" id="SM00271">
    <property type="entry name" value="DnaJ"/>
    <property type="match status" value="1"/>
</dbReference>
<dbReference type="Gene3D" id="1.10.287.110">
    <property type="entry name" value="DnaJ domain"/>
    <property type="match status" value="1"/>
</dbReference>
<name>A0A7C4Y169_9BACT</name>
<dbReference type="CDD" id="cd06257">
    <property type="entry name" value="DnaJ"/>
    <property type="match status" value="1"/>
</dbReference>
<dbReference type="PANTHER" id="PTHR43096">
    <property type="entry name" value="DNAJ HOMOLOG 1, MITOCHONDRIAL-RELATED"/>
    <property type="match status" value="1"/>
</dbReference>
<comment type="caution">
    <text evidence="15">The sequence shown here is derived from an EMBL/GenBank/DDBJ whole genome shotgun (WGS) entry which is preliminary data.</text>
</comment>
<proteinExistence type="inferred from homology"/>
<feature type="zinc finger region" description="CR-type" evidence="12">
    <location>
        <begin position="137"/>
        <end position="219"/>
    </location>
</feature>
<feature type="binding site" evidence="11">
    <location>
        <position position="207"/>
    </location>
    <ligand>
        <name>Zn(2+)</name>
        <dbReference type="ChEBI" id="CHEBI:29105"/>
        <label>1</label>
    </ligand>
</feature>
<gene>
    <name evidence="11 15" type="primary">dnaJ</name>
    <name evidence="15" type="ORF">ENV82_05145</name>
</gene>
<feature type="binding site" evidence="11">
    <location>
        <position position="210"/>
    </location>
    <ligand>
        <name>Zn(2+)</name>
        <dbReference type="ChEBI" id="CHEBI:29105"/>
        <label>1</label>
    </ligand>
</feature>
<comment type="domain">
    <text evidence="11">The J domain is necessary and sufficient to stimulate DnaK ATPase activity. Zinc center 1 plays an important role in the autonomous, DnaK-independent chaperone activity of DnaJ. Zinc center 2 is essential for interaction with DnaK and for DnaJ activity.</text>
</comment>
<dbReference type="FunFam" id="1.10.287.110:FF:000034">
    <property type="entry name" value="Chaperone protein DnaJ"/>
    <property type="match status" value="1"/>
</dbReference>
<keyword evidence="2 11" id="KW-0479">Metal-binding</keyword>
<feature type="repeat" description="CXXCXGXG motif" evidence="11">
    <location>
        <begin position="193"/>
        <end position="200"/>
    </location>
</feature>
<dbReference type="Gene3D" id="2.60.260.20">
    <property type="entry name" value="Urease metallochaperone UreE, N-terminal domain"/>
    <property type="match status" value="2"/>
</dbReference>
<feature type="binding site" evidence="11">
    <location>
        <position position="196"/>
    </location>
    <ligand>
        <name>Zn(2+)</name>
        <dbReference type="ChEBI" id="CHEBI:29105"/>
        <label>2</label>
    </ligand>
</feature>
<comment type="cofactor">
    <cofactor evidence="11">
        <name>Zn(2+)</name>
        <dbReference type="ChEBI" id="CHEBI:29105"/>
    </cofactor>
    <text evidence="11">Binds 2 Zn(2+) ions per monomer.</text>
</comment>
<dbReference type="Pfam" id="PF00684">
    <property type="entry name" value="DnaJ_CXXCXGXG"/>
    <property type="match status" value="1"/>
</dbReference>
<dbReference type="GO" id="GO:0051082">
    <property type="term" value="F:unfolded protein binding"/>
    <property type="evidence" value="ECO:0007669"/>
    <property type="project" value="UniProtKB-UniRule"/>
</dbReference>
<evidence type="ECO:0000256" key="11">
    <source>
        <dbReference type="HAMAP-Rule" id="MF_01152"/>
    </source>
</evidence>
<evidence type="ECO:0000256" key="9">
    <source>
        <dbReference type="ARBA" id="ARBA00061004"/>
    </source>
</evidence>
<evidence type="ECO:0000256" key="6">
    <source>
        <dbReference type="ARBA" id="ARBA00023016"/>
    </source>
</evidence>
<dbReference type="GO" id="GO:0031072">
    <property type="term" value="F:heat shock protein binding"/>
    <property type="evidence" value="ECO:0007669"/>
    <property type="project" value="InterPro"/>
</dbReference>
<evidence type="ECO:0000259" key="13">
    <source>
        <dbReference type="PROSITE" id="PS50076"/>
    </source>
</evidence>
<keyword evidence="11" id="KW-0963">Cytoplasm</keyword>
<dbReference type="InterPro" id="IPR008971">
    <property type="entry name" value="HSP40/DnaJ_pept-bd"/>
</dbReference>
<dbReference type="PRINTS" id="PR00625">
    <property type="entry name" value="JDOMAIN"/>
</dbReference>
<feature type="binding site" evidence="11">
    <location>
        <position position="150"/>
    </location>
    <ligand>
        <name>Zn(2+)</name>
        <dbReference type="ChEBI" id="CHEBI:29105"/>
        <label>1</label>
    </ligand>
</feature>
<dbReference type="SUPFAM" id="SSF46565">
    <property type="entry name" value="Chaperone J-domain"/>
    <property type="match status" value="1"/>
</dbReference>
<comment type="function">
    <text evidence="8 11">Participates actively in the response to hyperosmotic and heat shock by preventing the aggregation of stress-denatured proteins and by disaggregating proteins, also in an autonomous, DnaK-independent fashion. Unfolded proteins bind initially to DnaJ; upon interaction with the DnaJ-bound protein, DnaK hydrolyzes its bound ATP, resulting in the formation of a stable complex. GrpE releases ADP from DnaK; ATP binding to DnaK triggers the release of the substrate protein, thus completing the reaction cycle. Several rounds of ATP-dependent interactions between DnaJ, DnaK and GrpE are required for fully efficient folding. Also involved, together with DnaK and GrpE, in the DNA replication of plasmids through activation of initiation proteins.</text>
</comment>
<feature type="domain" description="CR-type" evidence="14">
    <location>
        <begin position="137"/>
        <end position="219"/>
    </location>
</feature>
<dbReference type="Pfam" id="PF00226">
    <property type="entry name" value="DnaJ"/>
    <property type="match status" value="1"/>
</dbReference>
<dbReference type="SUPFAM" id="SSF57938">
    <property type="entry name" value="DnaJ/Hsp40 cysteine-rich domain"/>
    <property type="match status" value="1"/>
</dbReference>
<evidence type="ECO:0000256" key="2">
    <source>
        <dbReference type="ARBA" id="ARBA00022723"/>
    </source>
</evidence>
<feature type="binding site" evidence="11">
    <location>
        <position position="153"/>
    </location>
    <ligand>
        <name>Zn(2+)</name>
        <dbReference type="ChEBI" id="CHEBI:29105"/>
        <label>1</label>
    </ligand>
</feature>
<feature type="binding site" evidence="11">
    <location>
        <position position="167"/>
    </location>
    <ligand>
        <name>Zn(2+)</name>
        <dbReference type="ChEBI" id="CHEBI:29105"/>
        <label>2</label>
    </ligand>
</feature>
<dbReference type="InterPro" id="IPR002939">
    <property type="entry name" value="DnaJ_C"/>
</dbReference>
<organism evidence="15">
    <name type="scientific">Caldisericum exile</name>
    <dbReference type="NCBI Taxonomy" id="693075"/>
    <lineage>
        <taxon>Bacteria</taxon>
        <taxon>Pseudomonadati</taxon>
        <taxon>Caldisericota/Cryosericota group</taxon>
        <taxon>Caldisericota</taxon>
        <taxon>Caldisericia</taxon>
        <taxon>Caldisericales</taxon>
        <taxon>Caldisericaceae</taxon>
        <taxon>Caldisericum</taxon>
    </lineage>
</organism>
<dbReference type="CDD" id="cd10747">
    <property type="entry name" value="DnaJ_C"/>
    <property type="match status" value="1"/>
</dbReference>
<evidence type="ECO:0000256" key="4">
    <source>
        <dbReference type="ARBA" id="ARBA00022771"/>
    </source>
</evidence>
<dbReference type="InterPro" id="IPR036869">
    <property type="entry name" value="J_dom_sf"/>
</dbReference>
<dbReference type="GO" id="GO:0008270">
    <property type="term" value="F:zinc ion binding"/>
    <property type="evidence" value="ECO:0007669"/>
    <property type="project" value="UniProtKB-UniRule"/>
</dbReference>
<feature type="binding site" evidence="11">
    <location>
        <position position="193"/>
    </location>
    <ligand>
        <name>Zn(2+)</name>
        <dbReference type="ChEBI" id="CHEBI:29105"/>
        <label>2</label>
    </ligand>
</feature>
<evidence type="ECO:0000256" key="3">
    <source>
        <dbReference type="ARBA" id="ARBA00022737"/>
    </source>
</evidence>
<evidence type="ECO:0000256" key="10">
    <source>
        <dbReference type="ARBA" id="ARBA00067609"/>
    </source>
</evidence>
<feature type="repeat" description="CXXCXGXG motif" evidence="11">
    <location>
        <begin position="167"/>
        <end position="174"/>
    </location>
</feature>
<comment type="similarity">
    <text evidence="9 11">Belongs to the DnaJ family.</text>
</comment>
<evidence type="ECO:0000259" key="14">
    <source>
        <dbReference type="PROSITE" id="PS51188"/>
    </source>
</evidence>
<keyword evidence="6 11" id="KW-0346">Stress response</keyword>
<dbReference type="GO" id="GO:0042026">
    <property type="term" value="P:protein refolding"/>
    <property type="evidence" value="ECO:0007669"/>
    <property type="project" value="TreeGrafter"/>
</dbReference>
<dbReference type="AlphaFoldDB" id="A0A7C4Y169"/>